<keyword evidence="12" id="KW-1185">Reference proteome</keyword>
<dbReference type="InterPro" id="IPR015892">
    <property type="entry name" value="Carbonic_anhydrase_CS"/>
</dbReference>
<keyword evidence="6 9" id="KW-0456">Lyase</keyword>
<feature type="transmembrane region" description="Helical" evidence="10">
    <location>
        <begin position="12"/>
        <end position="35"/>
    </location>
</feature>
<evidence type="ECO:0000256" key="8">
    <source>
        <dbReference type="PIRSR" id="PIRSR601765-1"/>
    </source>
</evidence>
<evidence type="ECO:0000313" key="12">
    <source>
        <dbReference type="Proteomes" id="UP000583929"/>
    </source>
</evidence>
<dbReference type="SUPFAM" id="SSF53056">
    <property type="entry name" value="beta-carbonic anhydrase, cab"/>
    <property type="match status" value="1"/>
</dbReference>
<sequence>YISPNSIWLQNYIYRLLLLLQFHHFFFLYSTNLYFRAEEYYQFSKRKGKLASKLNIMAEEQFSELANYECGIKKNLVFISEKAESESESDEDETFDKVQPGHDSVESCFNPVQKIVHGFKHFLSNKFHKYPCLFNELKETQHPKFLVFACSDSRVSPSHILNLQPGEAFMARNIGNLIPIFDKLKHSEVGSIIEYAVQELKVENILVIGHSRCGGVKRLMSHPEDGSATFDFIDNWVNIAQAAKIKVKTEHSDLTFEEQCEICAEEAVNVSLKNLHSYPFVKSGVDEKKIALRGGYYNFFLQLINNLKKKNSYSLLFLYKFVSSRIKEII</sequence>
<dbReference type="PANTHER" id="PTHR11002">
    <property type="entry name" value="CARBONIC ANHYDRASE"/>
    <property type="match status" value="1"/>
</dbReference>
<evidence type="ECO:0000256" key="2">
    <source>
        <dbReference type="ARBA" id="ARBA00006217"/>
    </source>
</evidence>
<feature type="binding site" evidence="8">
    <location>
        <position position="150"/>
    </location>
    <ligand>
        <name>Zn(2+)</name>
        <dbReference type="ChEBI" id="CHEBI:29105"/>
    </ligand>
</feature>
<feature type="binding site" evidence="8">
    <location>
        <position position="152"/>
    </location>
    <ligand>
        <name>Zn(2+)</name>
        <dbReference type="ChEBI" id="CHEBI:29105"/>
    </ligand>
</feature>
<keyword evidence="10" id="KW-0812">Transmembrane</keyword>
<dbReference type="GO" id="GO:0008270">
    <property type="term" value="F:zinc ion binding"/>
    <property type="evidence" value="ECO:0007669"/>
    <property type="project" value="UniProtKB-UniRule"/>
</dbReference>
<comment type="caution">
    <text evidence="11">The sequence shown here is derived from an EMBL/GenBank/DDBJ whole genome shotgun (WGS) entry which is preliminary data.</text>
</comment>
<evidence type="ECO:0000256" key="1">
    <source>
        <dbReference type="ARBA" id="ARBA00002904"/>
    </source>
</evidence>
<feature type="binding site" evidence="8">
    <location>
        <position position="210"/>
    </location>
    <ligand>
        <name>Zn(2+)</name>
        <dbReference type="ChEBI" id="CHEBI:29105"/>
    </ligand>
</feature>
<dbReference type="EMBL" id="JAATIQ010000294">
    <property type="protein sequence ID" value="KAF4363625.1"/>
    <property type="molecule type" value="Genomic_DNA"/>
</dbReference>
<dbReference type="Proteomes" id="UP000583929">
    <property type="component" value="Unassembled WGS sequence"/>
</dbReference>
<keyword evidence="8" id="KW-0479">Metal-binding</keyword>
<dbReference type="AlphaFoldDB" id="A0A7J6EZ44"/>
<feature type="binding site" evidence="8">
    <location>
        <position position="213"/>
    </location>
    <ligand>
        <name>Zn(2+)</name>
        <dbReference type="ChEBI" id="CHEBI:29105"/>
    </ligand>
</feature>
<dbReference type="SMART" id="SM00947">
    <property type="entry name" value="Pro_CA"/>
    <property type="match status" value="1"/>
</dbReference>
<comment type="similarity">
    <text evidence="2 9">Belongs to the beta-class carbonic anhydrase family.</text>
</comment>
<evidence type="ECO:0000256" key="5">
    <source>
        <dbReference type="ARBA" id="ARBA00022833"/>
    </source>
</evidence>
<evidence type="ECO:0000256" key="9">
    <source>
        <dbReference type="RuleBase" id="RU003956"/>
    </source>
</evidence>
<keyword evidence="10" id="KW-1133">Transmembrane helix</keyword>
<comment type="catalytic activity">
    <reaction evidence="7 9">
        <text>hydrogencarbonate + H(+) = CO2 + H2O</text>
        <dbReference type="Rhea" id="RHEA:10748"/>
        <dbReference type="ChEBI" id="CHEBI:15377"/>
        <dbReference type="ChEBI" id="CHEBI:15378"/>
        <dbReference type="ChEBI" id="CHEBI:16526"/>
        <dbReference type="ChEBI" id="CHEBI:17544"/>
        <dbReference type="EC" id="4.2.1.1"/>
    </reaction>
</comment>
<dbReference type="GO" id="GO:0004089">
    <property type="term" value="F:carbonate dehydratase activity"/>
    <property type="evidence" value="ECO:0007669"/>
    <property type="project" value="UniProtKB-UniRule"/>
</dbReference>
<reference evidence="11 12" key="1">
    <citation type="journal article" date="2020" name="bioRxiv">
        <title>Sequence and annotation of 42 cannabis genomes reveals extensive copy number variation in cannabinoid synthesis and pathogen resistance genes.</title>
        <authorList>
            <person name="Mckernan K.J."/>
            <person name="Helbert Y."/>
            <person name="Kane L.T."/>
            <person name="Ebling H."/>
            <person name="Zhang L."/>
            <person name="Liu B."/>
            <person name="Eaton Z."/>
            <person name="Mclaughlin S."/>
            <person name="Kingan S."/>
            <person name="Baybayan P."/>
            <person name="Concepcion G."/>
            <person name="Jordan M."/>
            <person name="Riva A."/>
            <person name="Barbazuk W."/>
            <person name="Harkins T."/>
        </authorList>
    </citation>
    <scope>NUCLEOTIDE SEQUENCE [LARGE SCALE GENOMIC DNA]</scope>
    <source>
        <strain evidence="12">cv. Jamaican Lion 4</strain>
        <tissue evidence="11">Leaf</tissue>
    </source>
</reference>
<evidence type="ECO:0000256" key="7">
    <source>
        <dbReference type="ARBA" id="ARBA00048348"/>
    </source>
</evidence>
<organism evidence="11 12">
    <name type="scientific">Cannabis sativa</name>
    <name type="common">Hemp</name>
    <name type="synonym">Marijuana</name>
    <dbReference type="NCBI Taxonomy" id="3483"/>
    <lineage>
        <taxon>Eukaryota</taxon>
        <taxon>Viridiplantae</taxon>
        <taxon>Streptophyta</taxon>
        <taxon>Embryophyta</taxon>
        <taxon>Tracheophyta</taxon>
        <taxon>Spermatophyta</taxon>
        <taxon>Magnoliopsida</taxon>
        <taxon>eudicotyledons</taxon>
        <taxon>Gunneridae</taxon>
        <taxon>Pentapetalae</taxon>
        <taxon>rosids</taxon>
        <taxon>fabids</taxon>
        <taxon>Rosales</taxon>
        <taxon>Cannabaceae</taxon>
        <taxon>Cannabis</taxon>
    </lineage>
</organism>
<dbReference type="EC" id="4.2.1.1" evidence="3 9"/>
<proteinExistence type="inferred from homology"/>
<dbReference type="PROSITE" id="PS00704">
    <property type="entry name" value="PROK_CO2_ANHYDRASE_1"/>
    <property type="match status" value="1"/>
</dbReference>
<dbReference type="PANTHER" id="PTHR11002:SF45">
    <property type="entry name" value="CARBONIC ANHYDRASE"/>
    <property type="match status" value="1"/>
</dbReference>
<gene>
    <name evidence="11" type="ORF">G4B88_021742</name>
</gene>
<evidence type="ECO:0000313" key="11">
    <source>
        <dbReference type="EMBL" id="KAF4363625.1"/>
    </source>
</evidence>
<protein>
    <recommendedName>
        <fullName evidence="3 9">Carbonic anhydrase</fullName>
        <ecNumber evidence="3 9">4.2.1.1</ecNumber>
    </recommendedName>
    <alternativeName>
        <fullName evidence="9">Carbonate dehydratase</fullName>
    </alternativeName>
</protein>
<evidence type="ECO:0000256" key="10">
    <source>
        <dbReference type="SAM" id="Phobius"/>
    </source>
</evidence>
<comment type="cofactor">
    <cofactor evidence="8">
        <name>Zn(2+)</name>
        <dbReference type="ChEBI" id="CHEBI:29105"/>
    </cofactor>
    <text evidence="8">Binds 1 zinc ion per subunit.</text>
</comment>
<evidence type="ECO:0000256" key="4">
    <source>
        <dbReference type="ARBA" id="ARBA00022799"/>
    </source>
</evidence>
<accession>A0A7J6EZ44</accession>
<keyword evidence="5 8" id="KW-0862">Zinc</keyword>
<keyword evidence="10" id="KW-0472">Membrane</keyword>
<dbReference type="FunFam" id="3.40.1050.10:FF:000003">
    <property type="entry name" value="Carbonic anhydrase"/>
    <property type="match status" value="1"/>
</dbReference>
<dbReference type="Gene3D" id="3.40.1050.10">
    <property type="entry name" value="Carbonic anhydrase"/>
    <property type="match status" value="1"/>
</dbReference>
<keyword evidence="4" id="KW-0702">S-nitrosylation</keyword>
<name>A0A7J6EZ44_CANSA</name>
<evidence type="ECO:0000256" key="3">
    <source>
        <dbReference type="ARBA" id="ARBA00012925"/>
    </source>
</evidence>
<evidence type="ECO:0000256" key="6">
    <source>
        <dbReference type="ARBA" id="ARBA00023239"/>
    </source>
</evidence>
<comment type="function">
    <text evidence="1 9">Reversible hydration of carbon dioxide.</text>
</comment>
<dbReference type="GO" id="GO:0015976">
    <property type="term" value="P:carbon utilization"/>
    <property type="evidence" value="ECO:0007669"/>
    <property type="project" value="InterPro"/>
</dbReference>
<dbReference type="InterPro" id="IPR036874">
    <property type="entry name" value="Carbonic_anhydrase_sf"/>
</dbReference>
<dbReference type="PROSITE" id="PS00705">
    <property type="entry name" value="PROK_CO2_ANHYDRASE_2"/>
    <property type="match status" value="1"/>
</dbReference>
<dbReference type="InterPro" id="IPR001765">
    <property type="entry name" value="Carbonic_anhydrase"/>
</dbReference>
<feature type="non-terminal residue" evidence="11">
    <location>
        <position position="1"/>
    </location>
</feature>
<dbReference type="Pfam" id="PF00484">
    <property type="entry name" value="Pro_CA"/>
    <property type="match status" value="1"/>
</dbReference>